<protein>
    <submittedName>
        <fullName evidence="6">CBS domain-containing protein</fullName>
    </submittedName>
</protein>
<proteinExistence type="predicted"/>
<feature type="domain" description="CBS" evidence="3">
    <location>
        <begin position="8"/>
        <end position="69"/>
    </location>
</feature>
<evidence type="ECO:0000313" key="6">
    <source>
        <dbReference type="EMBL" id="RWR29682.1"/>
    </source>
</evidence>
<dbReference type="EMBL" id="SAUX01000010">
    <property type="protein sequence ID" value="RWR29682.1"/>
    <property type="molecule type" value="Genomic_DNA"/>
</dbReference>
<evidence type="ECO:0000313" key="8">
    <source>
        <dbReference type="Proteomes" id="UP000285295"/>
    </source>
</evidence>
<dbReference type="PANTHER" id="PTHR43080:SF2">
    <property type="entry name" value="CBS DOMAIN-CONTAINING PROTEIN"/>
    <property type="match status" value="1"/>
</dbReference>
<comment type="caution">
    <text evidence="6">The sequence shown here is derived from an EMBL/GenBank/DDBJ whole genome shotgun (WGS) entry which is preliminary data.</text>
</comment>
<reference evidence="7 8" key="1">
    <citation type="submission" date="2019-01" db="EMBL/GenBank/DDBJ databases">
        <title>Sinorhodobacter populi sp. nov. isolated from the symptomatic bark tissue of Populus euramericana canker.</title>
        <authorList>
            <person name="Xu G."/>
        </authorList>
    </citation>
    <scope>NUCLEOTIDE SEQUENCE [LARGE SCALE GENOMIC DNA]</scope>
    <source>
        <strain evidence="4 9">2D-5</strain>
        <strain evidence="6 8">D19-10-3-21</strain>
        <strain evidence="5 7">SK2B-1</strain>
    </source>
</reference>
<dbReference type="SMART" id="SM00116">
    <property type="entry name" value="CBS"/>
    <property type="match status" value="2"/>
</dbReference>
<evidence type="ECO:0000256" key="2">
    <source>
        <dbReference type="PROSITE-ProRule" id="PRU00703"/>
    </source>
</evidence>
<dbReference type="CDD" id="cd04623">
    <property type="entry name" value="CBS_pair_bac_euk"/>
    <property type="match status" value="1"/>
</dbReference>
<sequence>MQVLQILKSKGDASVITVPPEMTITAAARLLSEKRIGAVVVSGADRHADGMLSERDIVREVGRQGAAALELTVDAIMTRKIVSCTRTDTIEDVLERMTAGRFRHLPVIEEGEMVGLISIGDAVKARLEALHMEKEALTGMIMGT</sequence>
<feature type="domain" description="CBS" evidence="3">
    <location>
        <begin position="77"/>
        <end position="135"/>
    </location>
</feature>
<accession>A0A451GCD7</accession>
<dbReference type="OrthoDB" id="9807125at2"/>
<dbReference type="SUPFAM" id="SSF54631">
    <property type="entry name" value="CBS-domain pair"/>
    <property type="match status" value="1"/>
</dbReference>
<dbReference type="InterPro" id="IPR044725">
    <property type="entry name" value="CBSX3_CBS_dom"/>
</dbReference>
<dbReference type="RefSeq" id="WP_128208892.1">
    <property type="nucleotide sequence ID" value="NZ_JBHRSO010000041.1"/>
</dbReference>
<dbReference type="PANTHER" id="PTHR43080">
    <property type="entry name" value="CBS DOMAIN-CONTAINING PROTEIN CBSX3, MITOCHONDRIAL"/>
    <property type="match status" value="1"/>
</dbReference>
<dbReference type="AlphaFoldDB" id="A0A443KAH6"/>
<evidence type="ECO:0000313" key="7">
    <source>
        <dbReference type="Proteomes" id="UP000284476"/>
    </source>
</evidence>
<reference evidence="7 8" key="2">
    <citation type="submission" date="2019-01" db="EMBL/GenBank/DDBJ databases">
        <authorList>
            <person name="Li Y."/>
        </authorList>
    </citation>
    <scope>NUCLEOTIDE SEQUENCE [LARGE SCALE GENOMIC DNA]</scope>
    <source>
        <strain evidence="4 9">2D-5</strain>
        <strain evidence="6 8">D19-10-3-21</strain>
        <strain evidence="5 7">SK2B-1</strain>
    </source>
</reference>
<dbReference type="InterPro" id="IPR051257">
    <property type="entry name" value="Diverse_CBS-Domain"/>
</dbReference>
<dbReference type="Pfam" id="PF00571">
    <property type="entry name" value="CBS"/>
    <property type="match status" value="2"/>
</dbReference>
<keyword evidence="1 2" id="KW-0129">CBS domain</keyword>
<evidence type="ECO:0000256" key="1">
    <source>
        <dbReference type="ARBA" id="ARBA00023122"/>
    </source>
</evidence>
<dbReference type="EMBL" id="SAUW01000006">
    <property type="protein sequence ID" value="RWR12939.1"/>
    <property type="molecule type" value="Genomic_DNA"/>
</dbReference>
<dbReference type="InterPro" id="IPR000644">
    <property type="entry name" value="CBS_dom"/>
</dbReference>
<evidence type="ECO:0000313" key="5">
    <source>
        <dbReference type="EMBL" id="RWR20871.1"/>
    </source>
</evidence>
<gene>
    <name evidence="5" type="ORF">D2T30_10905</name>
    <name evidence="6" type="ORF">D2T31_09585</name>
    <name evidence="4" type="ORF">D2T33_06980</name>
</gene>
<evidence type="ECO:0000313" key="9">
    <source>
        <dbReference type="Proteomes" id="UP000285710"/>
    </source>
</evidence>
<evidence type="ECO:0000259" key="3">
    <source>
        <dbReference type="PROSITE" id="PS51371"/>
    </source>
</evidence>
<evidence type="ECO:0000313" key="4">
    <source>
        <dbReference type="EMBL" id="RWR12939.1"/>
    </source>
</evidence>
<dbReference type="Proteomes" id="UP000285295">
    <property type="component" value="Unassembled WGS sequence"/>
</dbReference>
<dbReference type="Proteomes" id="UP000285710">
    <property type="component" value="Unassembled WGS sequence"/>
</dbReference>
<dbReference type="EMBL" id="SAUZ01000011">
    <property type="protein sequence ID" value="RWR20871.1"/>
    <property type="molecule type" value="Genomic_DNA"/>
</dbReference>
<dbReference type="Proteomes" id="UP000284476">
    <property type="component" value="Unassembled WGS sequence"/>
</dbReference>
<dbReference type="InterPro" id="IPR046342">
    <property type="entry name" value="CBS_dom_sf"/>
</dbReference>
<accession>A0A443JK19</accession>
<accession>A0A443KAH6</accession>
<name>A0A443KAH6_9RHOB</name>
<dbReference type="PROSITE" id="PS51371">
    <property type="entry name" value="CBS"/>
    <property type="match status" value="2"/>
</dbReference>
<dbReference type="Gene3D" id="3.10.580.10">
    <property type="entry name" value="CBS-domain"/>
    <property type="match status" value="1"/>
</dbReference>
<organism evidence="6 8">
    <name type="scientific">Paenirhodobacter populi</name>
    <dbReference type="NCBI Taxonomy" id="2306993"/>
    <lineage>
        <taxon>Bacteria</taxon>
        <taxon>Pseudomonadati</taxon>
        <taxon>Pseudomonadota</taxon>
        <taxon>Alphaproteobacteria</taxon>
        <taxon>Rhodobacterales</taxon>
        <taxon>Rhodobacter group</taxon>
        <taxon>Paenirhodobacter</taxon>
    </lineage>
</organism>
<keyword evidence="9" id="KW-1185">Reference proteome</keyword>